<dbReference type="Proteomes" id="UP001214576">
    <property type="component" value="Unassembled WGS sequence"/>
</dbReference>
<organism evidence="2 3">
    <name type="scientific">Ovis ammon polii</name>
    <dbReference type="NCBI Taxonomy" id="230172"/>
    <lineage>
        <taxon>Eukaryota</taxon>
        <taxon>Metazoa</taxon>
        <taxon>Chordata</taxon>
        <taxon>Craniata</taxon>
        <taxon>Vertebrata</taxon>
        <taxon>Euteleostomi</taxon>
        <taxon>Mammalia</taxon>
        <taxon>Eutheria</taxon>
        <taxon>Laurasiatheria</taxon>
        <taxon>Artiodactyla</taxon>
        <taxon>Ruminantia</taxon>
        <taxon>Pecora</taxon>
        <taxon>Bovidae</taxon>
        <taxon>Caprinae</taxon>
        <taxon>Ovis</taxon>
    </lineage>
</organism>
<evidence type="ECO:0000256" key="1">
    <source>
        <dbReference type="SAM" id="MobiDB-lite"/>
    </source>
</evidence>
<comment type="caution">
    <text evidence="2">The sequence shown here is derived from an EMBL/GenBank/DDBJ whole genome shotgun (WGS) entry which is preliminary data.</text>
</comment>
<dbReference type="EMBL" id="JAKZEL010000016">
    <property type="protein sequence ID" value="KAI4536154.1"/>
    <property type="molecule type" value="Genomic_DNA"/>
</dbReference>
<accession>A0AAD4Y5Y1</accession>
<name>A0AAD4Y5Y1_OVIAM</name>
<sequence>MAKPRLQGSGHRCGRQGRRDADERARRHSQGYGSKTETERKSCQSLGRWENMRPMSSDGLRGEETQVISFVISLEPLYLPNPYSSGVAPQATAQPAQGARTSQGCSAVPQWAGRSSACIVEGCCCH</sequence>
<dbReference type="AlphaFoldDB" id="A0AAD4Y5Y1"/>
<evidence type="ECO:0000313" key="3">
    <source>
        <dbReference type="Proteomes" id="UP001214576"/>
    </source>
</evidence>
<feature type="region of interest" description="Disordered" evidence="1">
    <location>
        <begin position="1"/>
        <end position="60"/>
    </location>
</feature>
<evidence type="ECO:0000313" key="2">
    <source>
        <dbReference type="EMBL" id="KAI4536154.1"/>
    </source>
</evidence>
<protein>
    <submittedName>
        <fullName evidence="2">Uncharacterized protein</fullName>
    </submittedName>
</protein>
<gene>
    <name evidence="2" type="ORF">MG293_013546</name>
</gene>
<keyword evidence="3" id="KW-1185">Reference proteome</keyword>
<proteinExistence type="predicted"/>
<reference evidence="2" key="1">
    <citation type="submission" date="2022-03" db="EMBL/GenBank/DDBJ databases">
        <title>Genomic analyses of argali, domestic sheep and their hybrids provide insights into chromosomal evolution, heterosis and genetic basis of agronomic traits.</title>
        <authorList>
            <person name="Li M."/>
        </authorList>
    </citation>
    <scope>NUCLEOTIDE SEQUENCE</scope>
    <source>
        <strain evidence="2">CAU-MHL-2022a</strain>
        <tissue evidence="2">Skin</tissue>
    </source>
</reference>